<sequence>MKWMSKVLRCAVAAALPVVMSACRIQIDVPAGGRIEAESGELAVSCPEGGRCLLNVNAPDFNQTLIAVPNEGYEFVGWAKGEKHLFGGSTGPATLDASLATGNALLEGIVGSDEVYYLRPVFALEDFNVSPDGLPIIYQIDCSDCVGPELLDWPVSLEIARDYNVWFDVYQYPGVFTLATFVMYATESDYQIVNIKAYAENDEEIAEFSGLVDGQVIRQNEPVIFALRSKAPSVTLSSLNVYFEFGVAGTGATFRVTVPVGVGDRCPVC</sequence>
<proteinExistence type="predicted"/>
<accession>A0A4Z0M2V9</accession>
<reference evidence="2 3" key="1">
    <citation type="submission" date="2019-04" db="EMBL/GenBank/DDBJ databases">
        <title>Taxonomy of novel Haliea sp. from mangrove soil of West Coast of India.</title>
        <authorList>
            <person name="Verma A."/>
            <person name="Kumar P."/>
            <person name="Krishnamurthi S."/>
        </authorList>
    </citation>
    <scope>NUCLEOTIDE SEQUENCE [LARGE SCALE GENOMIC DNA]</scope>
    <source>
        <strain evidence="2 3">SAOS-164</strain>
    </source>
</reference>
<dbReference type="EMBL" id="SRLE01000007">
    <property type="protein sequence ID" value="TGD73615.1"/>
    <property type="molecule type" value="Genomic_DNA"/>
</dbReference>
<gene>
    <name evidence="2" type="ORF">E4634_11390</name>
</gene>
<protein>
    <recommendedName>
        <fullName evidence="4">Bacterial repeat domain-containing protein</fullName>
    </recommendedName>
</protein>
<keyword evidence="3" id="KW-1185">Reference proteome</keyword>
<dbReference type="AlphaFoldDB" id="A0A4Z0M2V9"/>
<evidence type="ECO:0000256" key="1">
    <source>
        <dbReference type="SAM" id="SignalP"/>
    </source>
</evidence>
<feature type="signal peptide" evidence="1">
    <location>
        <begin position="1"/>
        <end position="21"/>
    </location>
</feature>
<comment type="caution">
    <text evidence="2">The sequence shown here is derived from an EMBL/GenBank/DDBJ whole genome shotgun (WGS) entry which is preliminary data.</text>
</comment>
<evidence type="ECO:0000313" key="3">
    <source>
        <dbReference type="Proteomes" id="UP000298050"/>
    </source>
</evidence>
<keyword evidence="1" id="KW-0732">Signal</keyword>
<organism evidence="2 3">
    <name type="scientific">Mangrovimicrobium sediminis</name>
    <dbReference type="NCBI Taxonomy" id="2562682"/>
    <lineage>
        <taxon>Bacteria</taxon>
        <taxon>Pseudomonadati</taxon>
        <taxon>Pseudomonadota</taxon>
        <taxon>Gammaproteobacteria</taxon>
        <taxon>Cellvibrionales</taxon>
        <taxon>Halieaceae</taxon>
        <taxon>Mangrovimicrobium</taxon>
    </lineage>
</organism>
<dbReference type="Proteomes" id="UP000298050">
    <property type="component" value="Unassembled WGS sequence"/>
</dbReference>
<evidence type="ECO:0000313" key="2">
    <source>
        <dbReference type="EMBL" id="TGD73615.1"/>
    </source>
</evidence>
<feature type="chain" id="PRO_5021482526" description="Bacterial repeat domain-containing protein" evidence="1">
    <location>
        <begin position="22"/>
        <end position="269"/>
    </location>
</feature>
<name>A0A4Z0M2V9_9GAMM</name>
<evidence type="ECO:0008006" key="4">
    <source>
        <dbReference type="Google" id="ProtNLM"/>
    </source>
</evidence>
<dbReference type="RefSeq" id="WP_135443943.1">
    <property type="nucleotide sequence ID" value="NZ_SRLE01000007.1"/>
</dbReference>
<dbReference type="OrthoDB" id="5741703at2"/>
<dbReference type="PROSITE" id="PS51257">
    <property type="entry name" value="PROKAR_LIPOPROTEIN"/>
    <property type="match status" value="1"/>
</dbReference>